<dbReference type="InterPro" id="IPR036527">
    <property type="entry name" value="SCP2_sterol-bd_dom_sf"/>
</dbReference>
<sequence length="168" mass="18372">MSARPDTLPRASGPGMSTLARLSCLMVQPILTRVVRRIAKRHPSLFARLGPHQGTDFVIDAVELPFALHLRPDPQALLFRAVPRDATPEAGATIRGKFMLLLELVDSEEDGDAAFFSRDLEVTGDTEAVVRLRNALDDVDGSIAEETAEMFGPPGRAILARLRRAYPT</sequence>
<gene>
    <name evidence="2" type="ORF">STA1M1_17560</name>
</gene>
<feature type="domain" description="SCP2" evidence="1">
    <location>
        <begin position="41"/>
        <end position="137"/>
    </location>
</feature>
<keyword evidence="3" id="KW-1185">Reference proteome</keyword>
<dbReference type="EMBL" id="BROH01000004">
    <property type="protein sequence ID" value="GKY87887.1"/>
    <property type="molecule type" value="Genomic_DNA"/>
</dbReference>
<name>A0ABQ5LSA3_9RHOB</name>
<reference evidence="2" key="1">
    <citation type="journal article" date="2023" name="Int. J. Syst. Evol. Microbiol.">
        <title>Sinisalibacter aestuarii sp. nov., isolated from estuarine sediment of the Arakawa River.</title>
        <authorList>
            <person name="Arafat S.T."/>
            <person name="Hirano S."/>
            <person name="Sato A."/>
            <person name="Takeuchi K."/>
            <person name="Yasuda T."/>
            <person name="Terahara T."/>
            <person name="Hamada M."/>
            <person name="Kobayashi T."/>
        </authorList>
    </citation>
    <scope>NUCLEOTIDE SEQUENCE</scope>
    <source>
        <strain evidence="2">B-399</strain>
    </source>
</reference>
<organism evidence="2 3">
    <name type="scientific">Sinisalibacter aestuarii</name>
    <dbReference type="NCBI Taxonomy" id="2949426"/>
    <lineage>
        <taxon>Bacteria</taxon>
        <taxon>Pseudomonadati</taxon>
        <taxon>Pseudomonadota</taxon>
        <taxon>Alphaproteobacteria</taxon>
        <taxon>Rhodobacterales</taxon>
        <taxon>Roseobacteraceae</taxon>
        <taxon>Sinisalibacter</taxon>
    </lineage>
</organism>
<evidence type="ECO:0000313" key="3">
    <source>
        <dbReference type="Proteomes" id="UP001144205"/>
    </source>
</evidence>
<evidence type="ECO:0000313" key="2">
    <source>
        <dbReference type="EMBL" id="GKY87887.1"/>
    </source>
</evidence>
<proteinExistence type="predicted"/>
<evidence type="ECO:0000259" key="1">
    <source>
        <dbReference type="Pfam" id="PF02036"/>
    </source>
</evidence>
<dbReference type="SUPFAM" id="SSF55718">
    <property type="entry name" value="SCP-like"/>
    <property type="match status" value="1"/>
</dbReference>
<protein>
    <submittedName>
        <fullName evidence="2">Sterol-binding protein</fullName>
    </submittedName>
</protein>
<comment type="caution">
    <text evidence="2">The sequence shown here is derived from an EMBL/GenBank/DDBJ whole genome shotgun (WGS) entry which is preliminary data.</text>
</comment>
<accession>A0ABQ5LSA3</accession>
<dbReference type="InterPro" id="IPR003033">
    <property type="entry name" value="SCP2_sterol-bd_dom"/>
</dbReference>
<dbReference type="Pfam" id="PF02036">
    <property type="entry name" value="SCP2"/>
    <property type="match status" value="1"/>
</dbReference>
<dbReference type="Proteomes" id="UP001144205">
    <property type="component" value="Unassembled WGS sequence"/>
</dbReference>